<sequence>MAKNSRHLVLQPFHKANGRRNLRQRQACGERVSGVDGDIAVLAEEGVVGVAEPSARRRRQPSQARTISAPTALPGAKRALAGDVAGAEEAEVVYVRRKPESHHASCGSQRFAISDVSNLIVVGLRGSLGPTVGFISNGIGRRPRSPSIRFPGMPLIRWAGRHAVAHQRLENRDKATVAVAVPLSAETGTQFLDATRPRLTSPP</sequence>
<evidence type="ECO:0000313" key="2">
    <source>
        <dbReference type="Proteomes" id="UP000317650"/>
    </source>
</evidence>
<proteinExistence type="predicted"/>
<evidence type="ECO:0000313" key="1">
    <source>
        <dbReference type="EMBL" id="THU61028.1"/>
    </source>
</evidence>
<dbReference type="Proteomes" id="UP000317650">
    <property type="component" value="Chromosome 7"/>
</dbReference>
<gene>
    <name evidence="1" type="ORF">C4D60_Mb07t18950</name>
</gene>
<reference evidence="1 2" key="1">
    <citation type="journal article" date="2019" name="Nat. Plants">
        <title>Genome sequencing of Musa balbisiana reveals subgenome evolution and function divergence in polyploid bananas.</title>
        <authorList>
            <person name="Yao X."/>
        </authorList>
    </citation>
    <scope>NUCLEOTIDE SEQUENCE [LARGE SCALE GENOMIC DNA]</scope>
    <source>
        <strain evidence="2">cv. DH-PKW</strain>
        <tissue evidence="1">Leaves</tissue>
    </source>
</reference>
<protein>
    <submittedName>
        <fullName evidence="1">Uncharacterized protein</fullName>
    </submittedName>
</protein>
<comment type="caution">
    <text evidence="1">The sequence shown here is derived from an EMBL/GenBank/DDBJ whole genome shotgun (WGS) entry which is preliminary data.</text>
</comment>
<organism evidence="1 2">
    <name type="scientific">Musa balbisiana</name>
    <name type="common">Banana</name>
    <dbReference type="NCBI Taxonomy" id="52838"/>
    <lineage>
        <taxon>Eukaryota</taxon>
        <taxon>Viridiplantae</taxon>
        <taxon>Streptophyta</taxon>
        <taxon>Embryophyta</taxon>
        <taxon>Tracheophyta</taxon>
        <taxon>Spermatophyta</taxon>
        <taxon>Magnoliopsida</taxon>
        <taxon>Liliopsida</taxon>
        <taxon>Zingiberales</taxon>
        <taxon>Musaceae</taxon>
        <taxon>Musa</taxon>
    </lineage>
</organism>
<keyword evidence="2" id="KW-1185">Reference proteome</keyword>
<accession>A0A4S8JGD2</accession>
<name>A0A4S8JGD2_MUSBA</name>
<dbReference type="AlphaFoldDB" id="A0A4S8JGD2"/>
<dbReference type="EMBL" id="PYDT01000005">
    <property type="protein sequence ID" value="THU61028.1"/>
    <property type="molecule type" value="Genomic_DNA"/>
</dbReference>